<feature type="compositionally biased region" description="Basic and acidic residues" evidence="2">
    <location>
        <begin position="192"/>
        <end position="201"/>
    </location>
</feature>
<feature type="region of interest" description="Disordered" evidence="2">
    <location>
        <begin position="567"/>
        <end position="588"/>
    </location>
</feature>
<keyword evidence="4" id="KW-1185">Reference proteome</keyword>
<feature type="region of interest" description="Disordered" evidence="2">
    <location>
        <begin position="819"/>
        <end position="845"/>
    </location>
</feature>
<dbReference type="PANTHER" id="PTHR23159:SF31">
    <property type="entry name" value="CENTROSOME-ASSOCIATED PROTEIN CEP250 ISOFORM X1"/>
    <property type="match status" value="1"/>
</dbReference>
<feature type="coiled-coil region" evidence="1">
    <location>
        <begin position="248"/>
        <end position="437"/>
    </location>
</feature>
<proteinExistence type="predicted"/>
<feature type="compositionally biased region" description="Low complexity" evidence="2">
    <location>
        <begin position="827"/>
        <end position="845"/>
    </location>
</feature>
<feature type="compositionally biased region" description="Polar residues" evidence="2">
    <location>
        <begin position="104"/>
        <end position="134"/>
    </location>
</feature>
<feature type="compositionally biased region" description="Low complexity" evidence="2">
    <location>
        <begin position="154"/>
        <end position="163"/>
    </location>
</feature>
<evidence type="ECO:0008006" key="5">
    <source>
        <dbReference type="Google" id="ProtNLM"/>
    </source>
</evidence>
<protein>
    <recommendedName>
        <fullName evidence="5">CCHC-type domain-containing protein</fullName>
    </recommendedName>
</protein>
<feature type="compositionally biased region" description="Low complexity" evidence="2">
    <location>
        <begin position="19"/>
        <end position="36"/>
    </location>
</feature>
<dbReference type="Gene3D" id="1.20.5.170">
    <property type="match status" value="1"/>
</dbReference>
<evidence type="ECO:0000313" key="3">
    <source>
        <dbReference type="EMBL" id="KZO98864.1"/>
    </source>
</evidence>
<dbReference type="PANTHER" id="PTHR23159">
    <property type="entry name" value="CENTROSOMAL PROTEIN 2"/>
    <property type="match status" value="1"/>
</dbReference>
<gene>
    <name evidence="3" type="ORF">CALVIDRAFT_534951</name>
</gene>
<sequence length="910" mass="100362">MGVFISSDKLSSPAPTYARPPSSASVSSRAGRATPLREPPTPEPETPSAFRSRVQAQAAASRVSAGSRASKFLGMTAQQLREAGISDGPGPGVGGKPEPILESPQRSPNRPTTATPKSSNSRQSFGLPTPTNANRGGRLSLGGATPKARPRPPAQQAADLALPMSPPLTLPALSAGSTSANTSLQEEELTTPEEREQRHMLESGTRAFQDRVAKLMSEDLGRQPLSTPPTAVSAASFMDESPLALRSSQRLQERVEMLEQENRRLKADSLRAVAASPSKSASQALVADLQQKLASSDEDLTQLRAQLQALEQALKEQAALRENEKEQAADVLSAADERVDEAEKRAGEVLGELELARKRLAQAEKEREEKKDQAIELERRVELLVLQATEEREELLLQVEELRTAGQETIAFYEEHKAAHEADRYELEQQIQALEEQLRNLPEGGVAPTAVAQQTETATQIDNEALREQVAHYQSRISKLEDQLEDAHADRLKQEDAYRARVQKAKDQESNARKELEKVRQEMEGVKKVEEATRNRIEELEIALRESDDALENARAEIEALRAEVSDRSELQESADQMTKTSAQQSEELTQLKQQLEEIQHIKDDALLQCDVLKREAEAAAHTIAELRARKEPVEKERADVDNASLGPPIDERRRESYGSDTSRSRRSTADPEKELRDQIKGLKHMVQELQKENAALASQKKMLEADNKALSSEAEDLKEEMKSLEEAVERTILQEEQALAQESGSSGAPADTSVSDLRAKHAAELRQLNDKLKEKESTIRNLNKEMADYESLIESKIYEEDDYTRKISNLEGQVKQLKDKLSRAQGHSSRSGESSHSIRSSAPSIAEEATCDLCGGRDHDFTSCPQLNGGTHSKNSAAISPTPRTELFCDDCETFGHVTADCPHSQDVF</sequence>
<name>A0A167PJI7_CALVF</name>
<keyword evidence="1" id="KW-0175">Coiled coil</keyword>
<feature type="region of interest" description="Disordered" evidence="2">
    <location>
        <begin position="632"/>
        <end position="676"/>
    </location>
</feature>
<evidence type="ECO:0000313" key="4">
    <source>
        <dbReference type="Proteomes" id="UP000076738"/>
    </source>
</evidence>
<feature type="compositionally biased region" description="Low complexity" evidence="2">
    <location>
        <begin position="46"/>
        <end position="70"/>
    </location>
</feature>
<evidence type="ECO:0000256" key="2">
    <source>
        <dbReference type="SAM" id="MobiDB-lite"/>
    </source>
</evidence>
<feature type="compositionally biased region" description="Basic and acidic residues" evidence="2">
    <location>
        <begin position="632"/>
        <end position="641"/>
    </location>
</feature>
<dbReference type="Gene3D" id="4.10.60.10">
    <property type="entry name" value="Zinc finger, CCHC-type"/>
    <property type="match status" value="1"/>
</dbReference>
<organism evidence="3 4">
    <name type="scientific">Calocera viscosa (strain TUFC12733)</name>
    <dbReference type="NCBI Taxonomy" id="1330018"/>
    <lineage>
        <taxon>Eukaryota</taxon>
        <taxon>Fungi</taxon>
        <taxon>Dikarya</taxon>
        <taxon>Basidiomycota</taxon>
        <taxon>Agaricomycotina</taxon>
        <taxon>Dacrymycetes</taxon>
        <taxon>Dacrymycetales</taxon>
        <taxon>Dacrymycetaceae</taxon>
        <taxon>Calocera</taxon>
    </lineage>
</organism>
<evidence type="ECO:0000256" key="1">
    <source>
        <dbReference type="SAM" id="Coils"/>
    </source>
</evidence>
<feature type="compositionally biased region" description="Polar residues" evidence="2">
    <location>
        <begin position="572"/>
        <end position="583"/>
    </location>
</feature>
<reference evidence="3 4" key="1">
    <citation type="journal article" date="2016" name="Mol. Biol. Evol.">
        <title>Comparative Genomics of Early-Diverging Mushroom-Forming Fungi Provides Insights into the Origins of Lignocellulose Decay Capabilities.</title>
        <authorList>
            <person name="Nagy L.G."/>
            <person name="Riley R."/>
            <person name="Tritt A."/>
            <person name="Adam C."/>
            <person name="Daum C."/>
            <person name="Floudas D."/>
            <person name="Sun H."/>
            <person name="Yadav J.S."/>
            <person name="Pangilinan J."/>
            <person name="Larsson K.H."/>
            <person name="Matsuura K."/>
            <person name="Barry K."/>
            <person name="Labutti K."/>
            <person name="Kuo R."/>
            <person name="Ohm R.A."/>
            <person name="Bhattacharya S.S."/>
            <person name="Shirouzu T."/>
            <person name="Yoshinaga Y."/>
            <person name="Martin F.M."/>
            <person name="Grigoriev I.V."/>
            <person name="Hibbett D.S."/>
        </authorList>
    </citation>
    <scope>NUCLEOTIDE SEQUENCE [LARGE SCALE GENOMIC DNA]</scope>
    <source>
        <strain evidence="3 4">TUFC12733</strain>
    </source>
</reference>
<dbReference type="STRING" id="1330018.A0A167PJI7"/>
<accession>A0A167PJI7</accession>
<dbReference type="Proteomes" id="UP000076738">
    <property type="component" value="Unassembled WGS sequence"/>
</dbReference>
<dbReference type="OrthoDB" id="2130750at2759"/>
<feature type="region of interest" description="Disordered" evidence="2">
    <location>
        <begin position="1"/>
        <end position="203"/>
    </location>
</feature>
<dbReference type="AlphaFoldDB" id="A0A167PJI7"/>
<dbReference type="EMBL" id="KV417274">
    <property type="protein sequence ID" value="KZO98864.1"/>
    <property type="molecule type" value="Genomic_DNA"/>
</dbReference>